<accession>A0A7X0H7M0</accession>
<dbReference type="InterPro" id="IPR012675">
    <property type="entry name" value="Beta-grasp_dom_sf"/>
</dbReference>
<evidence type="ECO:0000256" key="3">
    <source>
        <dbReference type="ARBA" id="ARBA00023004"/>
    </source>
</evidence>
<dbReference type="GO" id="GO:0009055">
    <property type="term" value="F:electron transfer activity"/>
    <property type="evidence" value="ECO:0007669"/>
    <property type="project" value="TreeGrafter"/>
</dbReference>
<dbReference type="GO" id="GO:0046872">
    <property type="term" value="F:metal ion binding"/>
    <property type="evidence" value="ECO:0007669"/>
    <property type="project" value="UniProtKB-KW"/>
</dbReference>
<evidence type="ECO:0000259" key="5">
    <source>
        <dbReference type="PROSITE" id="PS51085"/>
    </source>
</evidence>
<dbReference type="PANTHER" id="PTHR23426:SF67">
    <property type="entry name" value="2FE-2S FERREDOXIN-TYPE DOMAIN-CONTAINING PROTEIN"/>
    <property type="match status" value="1"/>
</dbReference>
<evidence type="ECO:0000256" key="4">
    <source>
        <dbReference type="ARBA" id="ARBA00023014"/>
    </source>
</evidence>
<sequence>MPKVTYITPAGDEVVVENAEGNLMTAAVENQVTGIDGDCGGVCSCATCHVHVDPAWTDKVGPATEAEQGMLEFEDGVEDNSRLGCQVKLTSELDGLVVRVVGR</sequence>
<name>A0A7X0H7M0_9BACT</name>
<evidence type="ECO:0000256" key="2">
    <source>
        <dbReference type="ARBA" id="ARBA00022723"/>
    </source>
</evidence>
<keyword evidence="3" id="KW-0408">Iron</keyword>
<proteinExistence type="predicted"/>
<keyword evidence="7" id="KW-1185">Reference proteome</keyword>
<evidence type="ECO:0000313" key="6">
    <source>
        <dbReference type="EMBL" id="MBB6430603.1"/>
    </source>
</evidence>
<dbReference type="InterPro" id="IPR001055">
    <property type="entry name" value="Adrenodoxin-like"/>
</dbReference>
<dbReference type="InterPro" id="IPR001041">
    <property type="entry name" value="2Fe-2S_ferredoxin-type"/>
</dbReference>
<dbReference type="PROSITE" id="PS51085">
    <property type="entry name" value="2FE2S_FER_2"/>
    <property type="match status" value="1"/>
</dbReference>
<dbReference type="EMBL" id="JACHGY010000001">
    <property type="protein sequence ID" value="MBB6430603.1"/>
    <property type="molecule type" value="Genomic_DNA"/>
</dbReference>
<dbReference type="CDD" id="cd00207">
    <property type="entry name" value="fer2"/>
    <property type="match status" value="1"/>
</dbReference>
<gene>
    <name evidence="6" type="ORF">HNQ40_002409</name>
</gene>
<evidence type="ECO:0000313" key="7">
    <source>
        <dbReference type="Proteomes" id="UP000541810"/>
    </source>
</evidence>
<dbReference type="Pfam" id="PF00111">
    <property type="entry name" value="Fer2"/>
    <property type="match status" value="1"/>
</dbReference>
<dbReference type="SUPFAM" id="SSF54292">
    <property type="entry name" value="2Fe-2S ferredoxin-like"/>
    <property type="match status" value="1"/>
</dbReference>
<protein>
    <submittedName>
        <fullName evidence="6">2Fe-2S ferredoxin</fullName>
    </submittedName>
</protein>
<dbReference type="Gene3D" id="3.10.20.30">
    <property type="match status" value="1"/>
</dbReference>
<dbReference type="AlphaFoldDB" id="A0A7X0H7M0"/>
<dbReference type="PRINTS" id="PR00355">
    <property type="entry name" value="ADRENODOXIN"/>
</dbReference>
<keyword evidence="2" id="KW-0479">Metal-binding</keyword>
<keyword evidence="4" id="KW-0411">Iron-sulfur</keyword>
<dbReference type="GO" id="GO:0051537">
    <property type="term" value="F:2 iron, 2 sulfur cluster binding"/>
    <property type="evidence" value="ECO:0007669"/>
    <property type="project" value="UniProtKB-KW"/>
</dbReference>
<dbReference type="InterPro" id="IPR036010">
    <property type="entry name" value="2Fe-2S_ferredoxin-like_sf"/>
</dbReference>
<comment type="caution">
    <text evidence="6">The sequence shown here is derived from an EMBL/GenBank/DDBJ whole genome shotgun (WGS) entry which is preliminary data.</text>
</comment>
<evidence type="ECO:0000256" key="1">
    <source>
        <dbReference type="ARBA" id="ARBA00022714"/>
    </source>
</evidence>
<dbReference type="Proteomes" id="UP000541810">
    <property type="component" value="Unassembled WGS sequence"/>
</dbReference>
<dbReference type="GO" id="GO:0140647">
    <property type="term" value="P:P450-containing electron transport chain"/>
    <property type="evidence" value="ECO:0007669"/>
    <property type="project" value="InterPro"/>
</dbReference>
<dbReference type="RefSeq" id="WP_184678107.1">
    <property type="nucleotide sequence ID" value="NZ_JACHGY010000001.1"/>
</dbReference>
<feature type="domain" description="2Fe-2S ferredoxin-type" evidence="5">
    <location>
        <begin position="2"/>
        <end position="103"/>
    </location>
</feature>
<keyword evidence="1" id="KW-0001">2Fe-2S</keyword>
<dbReference type="PANTHER" id="PTHR23426">
    <property type="entry name" value="FERREDOXIN/ADRENODOXIN"/>
    <property type="match status" value="1"/>
</dbReference>
<organism evidence="6 7">
    <name type="scientific">Algisphaera agarilytica</name>
    <dbReference type="NCBI Taxonomy" id="1385975"/>
    <lineage>
        <taxon>Bacteria</taxon>
        <taxon>Pseudomonadati</taxon>
        <taxon>Planctomycetota</taxon>
        <taxon>Phycisphaerae</taxon>
        <taxon>Phycisphaerales</taxon>
        <taxon>Phycisphaeraceae</taxon>
        <taxon>Algisphaera</taxon>
    </lineage>
</organism>
<reference evidence="6 7" key="1">
    <citation type="submission" date="2020-08" db="EMBL/GenBank/DDBJ databases">
        <title>Genomic Encyclopedia of Type Strains, Phase IV (KMG-IV): sequencing the most valuable type-strain genomes for metagenomic binning, comparative biology and taxonomic classification.</title>
        <authorList>
            <person name="Goeker M."/>
        </authorList>
    </citation>
    <scope>NUCLEOTIDE SEQUENCE [LARGE SCALE GENOMIC DNA]</scope>
    <source>
        <strain evidence="6 7">DSM 103725</strain>
    </source>
</reference>